<proteinExistence type="predicted"/>
<gene>
    <name evidence="1" type="ORF">NDU88_003735</name>
</gene>
<comment type="caution">
    <text evidence="1">The sequence shown here is derived from an EMBL/GenBank/DDBJ whole genome shotgun (WGS) entry which is preliminary data.</text>
</comment>
<accession>A0AAV7LST8</accession>
<evidence type="ECO:0000313" key="2">
    <source>
        <dbReference type="Proteomes" id="UP001066276"/>
    </source>
</evidence>
<keyword evidence="2" id="KW-1185">Reference proteome</keyword>
<dbReference type="EMBL" id="JANPWB010000015">
    <property type="protein sequence ID" value="KAJ1090605.1"/>
    <property type="molecule type" value="Genomic_DNA"/>
</dbReference>
<dbReference type="AlphaFoldDB" id="A0AAV7LST8"/>
<reference evidence="1" key="1">
    <citation type="journal article" date="2022" name="bioRxiv">
        <title>Sequencing and chromosome-scale assembly of the giantPleurodeles waltlgenome.</title>
        <authorList>
            <person name="Brown T."/>
            <person name="Elewa A."/>
            <person name="Iarovenko S."/>
            <person name="Subramanian E."/>
            <person name="Araus A.J."/>
            <person name="Petzold A."/>
            <person name="Susuki M."/>
            <person name="Suzuki K.-i.T."/>
            <person name="Hayashi T."/>
            <person name="Toyoda A."/>
            <person name="Oliveira C."/>
            <person name="Osipova E."/>
            <person name="Leigh N.D."/>
            <person name="Simon A."/>
            <person name="Yun M.H."/>
        </authorList>
    </citation>
    <scope>NUCLEOTIDE SEQUENCE</scope>
    <source>
        <strain evidence="1">20211129_DDA</strain>
        <tissue evidence="1">Liver</tissue>
    </source>
</reference>
<protein>
    <submittedName>
        <fullName evidence="1">Uncharacterized protein</fullName>
    </submittedName>
</protein>
<organism evidence="1 2">
    <name type="scientific">Pleurodeles waltl</name>
    <name type="common">Iberian ribbed newt</name>
    <dbReference type="NCBI Taxonomy" id="8319"/>
    <lineage>
        <taxon>Eukaryota</taxon>
        <taxon>Metazoa</taxon>
        <taxon>Chordata</taxon>
        <taxon>Craniata</taxon>
        <taxon>Vertebrata</taxon>
        <taxon>Euteleostomi</taxon>
        <taxon>Amphibia</taxon>
        <taxon>Batrachia</taxon>
        <taxon>Caudata</taxon>
        <taxon>Salamandroidea</taxon>
        <taxon>Salamandridae</taxon>
        <taxon>Pleurodelinae</taxon>
        <taxon>Pleurodeles</taxon>
    </lineage>
</organism>
<evidence type="ECO:0000313" key="1">
    <source>
        <dbReference type="EMBL" id="KAJ1090605.1"/>
    </source>
</evidence>
<sequence length="49" mass="5576">LIILVTLITSYADFTYLGRKNTGESTLSSRVLYSWWLTQNPLVVAKQQS</sequence>
<feature type="non-terminal residue" evidence="1">
    <location>
        <position position="1"/>
    </location>
</feature>
<feature type="non-terminal residue" evidence="1">
    <location>
        <position position="49"/>
    </location>
</feature>
<dbReference type="Proteomes" id="UP001066276">
    <property type="component" value="Chromosome 11"/>
</dbReference>
<name>A0AAV7LST8_PLEWA</name>